<dbReference type="OrthoDB" id="49105at2"/>
<sequence>MTATIDPTRSSGAVPLPRQEEAIQPRQGEKNQTAIEDQLSLGEHESVNETYGPGLNVATPYELLRNLVTKTLQEQGLELQFSTASGEVDFTTLTQEEAQELVADDGYFGVEKTSQRIVDFAISGFGGDPEKLQQMKSAIDQGFSEAQEAFGGALPEISQQTYETIMEKLDAFAAQFEPSGE</sequence>
<proteinExistence type="predicted"/>
<organism evidence="2 3">
    <name type="scientific">Desulfuromusa kysingii</name>
    <dbReference type="NCBI Taxonomy" id="37625"/>
    <lineage>
        <taxon>Bacteria</taxon>
        <taxon>Pseudomonadati</taxon>
        <taxon>Thermodesulfobacteriota</taxon>
        <taxon>Desulfuromonadia</taxon>
        <taxon>Desulfuromonadales</taxon>
        <taxon>Geopsychrobacteraceae</taxon>
        <taxon>Desulfuromusa</taxon>
    </lineage>
</organism>
<gene>
    <name evidence="2" type="ORF">SAMN05660420_00149</name>
</gene>
<dbReference type="EMBL" id="FNQN01000001">
    <property type="protein sequence ID" value="SDZ75731.1"/>
    <property type="molecule type" value="Genomic_DNA"/>
</dbReference>
<evidence type="ECO:0000256" key="1">
    <source>
        <dbReference type="SAM" id="MobiDB-lite"/>
    </source>
</evidence>
<evidence type="ECO:0000313" key="2">
    <source>
        <dbReference type="EMBL" id="SDZ75731.1"/>
    </source>
</evidence>
<name>A0A1H3VM07_9BACT</name>
<evidence type="ECO:0008006" key="4">
    <source>
        <dbReference type="Google" id="ProtNLM"/>
    </source>
</evidence>
<keyword evidence="3" id="KW-1185">Reference proteome</keyword>
<dbReference type="RefSeq" id="WP_092344022.1">
    <property type="nucleotide sequence ID" value="NZ_FNQN01000001.1"/>
</dbReference>
<dbReference type="AlphaFoldDB" id="A0A1H3VM07"/>
<dbReference type="STRING" id="37625.SAMN05660420_00149"/>
<reference evidence="2 3" key="1">
    <citation type="submission" date="2016-10" db="EMBL/GenBank/DDBJ databases">
        <authorList>
            <person name="de Groot N.N."/>
        </authorList>
    </citation>
    <scope>NUCLEOTIDE SEQUENCE [LARGE SCALE GENOMIC DNA]</scope>
    <source>
        <strain evidence="2 3">DSM 7343</strain>
    </source>
</reference>
<protein>
    <recommendedName>
        <fullName evidence="4">DUF5610 domain-containing protein</fullName>
    </recommendedName>
</protein>
<feature type="region of interest" description="Disordered" evidence="1">
    <location>
        <begin position="1"/>
        <end position="33"/>
    </location>
</feature>
<evidence type="ECO:0000313" key="3">
    <source>
        <dbReference type="Proteomes" id="UP000199409"/>
    </source>
</evidence>
<dbReference type="Proteomes" id="UP000199409">
    <property type="component" value="Unassembled WGS sequence"/>
</dbReference>
<feature type="compositionally biased region" description="Basic and acidic residues" evidence="1">
    <location>
        <begin position="18"/>
        <end position="29"/>
    </location>
</feature>
<accession>A0A1H3VM07</accession>
<feature type="compositionally biased region" description="Polar residues" evidence="1">
    <location>
        <begin position="1"/>
        <end position="11"/>
    </location>
</feature>